<dbReference type="AlphaFoldDB" id="A0A432WLY9"/>
<protein>
    <submittedName>
        <fullName evidence="1">Uncharacterized protein</fullName>
    </submittedName>
</protein>
<accession>A0A432WLY9</accession>
<proteinExistence type="predicted"/>
<dbReference type="RefSeq" id="WP_126797867.1">
    <property type="nucleotide sequence ID" value="NZ_PIPO01000001.1"/>
</dbReference>
<gene>
    <name evidence="1" type="ORF">CWE14_02195</name>
</gene>
<evidence type="ECO:0000313" key="1">
    <source>
        <dbReference type="EMBL" id="RUO34830.1"/>
    </source>
</evidence>
<dbReference type="EMBL" id="PIPO01000001">
    <property type="protein sequence ID" value="RUO34830.1"/>
    <property type="molecule type" value="Genomic_DNA"/>
</dbReference>
<name>A0A432WLY9_9GAMM</name>
<evidence type="ECO:0000313" key="2">
    <source>
        <dbReference type="Proteomes" id="UP000287823"/>
    </source>
</evidence>
<comment type="caution">
    <text evidence="1">The sequence shown here is derived from an EMBL/GenBank/DDBJ whole genome shotgun (WGS) entry which is preliminary data.</text>
</comment>
<keyword evidence="2" id="KW-1185">Reference proteome</keyword>
<organism evidence="1 2">
    <name type="scientific">Aliidiomarina soli</name>
    <dbReference type="NCBI Taxonomy" id="1928574"/>
    <lineage>
        <taxon>Bacteria</taxon>
        <taxon>Pseudomonadati</taxon>
        <taxon>Pseudomonadota</taxon>
        <taxon>Gammaproteobacteria</taxon>
        <taxon>Alteromonadales</taxon>
        <taxon>Idiomarinaceae</taxon>
        <taxon>Aliidiomarina</taxon>
    </lineage>
</organism>
<reference evidence="1 2" key="1">
    <citation type="journal article" date="2011" name="Front. Microbiol.">
        <title>Genomic signatures of strain selection and enhancement in Bacillus atrophaeus var. globigii, a historical biowarfare simulant.</title>
        <authorList>
            <person name="Gibbons H.S."/>
            <person name="Broomall S.M."/>
            <person name="McNew L.A."/>
            <person name="Daligault H."/>
            <person name="Chapman C."/>
            <person name="Bruce D."/>
            <person name="Karavis M."/>
            <person name="Krepps M."/>
            <person name="McGregor P.A."/>
            <person name="Hong C."/>
            <person name="Park K.H."/>
            <person name="Akmal A."/>
            <person name="Feldman A."/>
            <person name="Lin J.S."/>
            <person name="Chang W.E."/>
            <person name="Higgs B.W."/>
            <person name="Demirev P."/>
            <person name="Lindquist J."/>
            <person name="Liem A."/>
            <person name="Fochler E."/>
            <person name="Read T.D."/>
            <person name="Tapia R."/>
            <person name="Johnson S."/>
            <person name="Bishop-Lilly K.A."/>
            <person name="Detter C."/>
            <person name="Han C."/>
            <person name="Sozhamannan S."/>
            <person name="Rosenzweig C.N."/>
            <person name="Skowronski E.W."/>
        </authorList>
    </citation>
    <scope>NUCLEOTIDE SEQUENCE [LARGE SCALE GENOMIC DNA]</scope>
    <source>
        <strain evidence="1 2">Y4G10-17</strain>
    </source>
</reference>
<sequence>MTGAPQVELAKLHDEFPILNDVQGTLAFRMNEGESQPGTLIWSLDSAVQHHLTRLGITARLQRLLVHLVKDRDGANCEGKIEFQRGRFRVYF</sequence>
<dbReference type="Proteomes" id="UP000287823">
    <property type="component" value="Unassembled WGS sequence"/>
</dbReference>